<proteinExistence type="predicted"/>
<evidence type="ECO:0000313" key="1">
    <source>
        <dbReference type="Proteomes" id="UP000095286"/>
    </source>
</evidence>
<name>A0AC35U4G1_9BILA</name>
<evidence type="ECO:0000313" key="2">
    <source>
        <dbReference type="WBParaSite" id="RSKR_0000746400.1"/>
    </source>
</evidence>
<organism evidence="1 2">
    <name type="scientific">Rhabditophanes sp. KR3021</name>
    <dbReference type="NCBI Taxonomy" id="114890"/>
    <lineage>
        <taxon>Eukaryota</taxon>
        <taxon>Metazoa</taxon>
        <taxon>Ecdysozoa</taxon>
        <taxon>Nematoda</taxon>
        <taxon>Chromadorea</taxon>
        <taxon>Rhabditida</taxon>
        <taxon>Tylenchina</taxon>
        <taxon>Panagrolaimomorpha</taxon>
        <taxon>Strongyloidoidea</taxon>
        <taxon>Alloionematidae</taxon>
        <taxon>Rhabditophanes</taxon>
    </lineage>
</organism>
<protein>
    <submittedName>
        <fullName evidence="2">BPTI/Kunitz inhibitor domain-containing protein</fullName>
    </submittedName>
</protein>
<dbReference type="WBParaSite" id="RSKR_0000746400.1">
    <property type="protein sequence ID" value="RSKR_0000746400.1"/>
    <property type="gene ID" value="RSKR_0000746400"/>
</dbReference>
<accession>A0AC35U4G1</accession>
<dbReference type="Proteomes" id="UP000095286">
    <property type="component" value="Unplaced"/>
</dbReference>
<sequence>MISQNILLLCLCVGALFAESSQEDKNNLIKKRQTRAAVNGGLTEKDKLACKELSAEYRKTCGARLSDKPSKDFCDAYENVCFQIPDGEPDQNTTRPSTSTSSTSTNRRKTDWVAFCSQYKQRFLYVCPDPFKYGQKAIVFCPLYSERCHLAVPEKPIEPNDVSFGKSGGNATGQLCAQYRGFAAKYCNNPVALTQQRVRSGCDKYARFCTGQRG</sequence>
<reference evidence="2" key="1">
    <citation type="submission" date="2016-11" db="UniProtKB">
        <authorList>
            <consortium name="WormBaseParasite"/>
        </authorList>
    </citation>
    <scope>IDENTIFICATION</scope>
    <source>
        <strain evidence="2">KR3021</strain>
    </source>
</reference>